<dbReference type="InterPro" id="IPR050836">
    <property type="entry name" value="SDS22/Internalin_LRR"/>
</dbReference>
<dbReference type="InterPro" id="IPR001611">
    <property type="entry name" value="Leu-rich_rpt"/>
</dbReference>
<name>A0A3D9C564_9FLAO</name>
<dbReference type="PANTHER" id="PTHR46652">
    <property type="entry name" value="LEUCINE-RICH REPEAT AND IQ DOMAIN-CONTAINING PROTEIN 1-RELATED"/>
    <property type="match status" value="1"/>
</dbReference>
<sequence length="643" mass="74660">MKEDQVNITQKTDEEIKQILGINPEEACKKPDFIRRLKLKDLIIDDFSRFLPYLSELRTLYLTNCTIINFSELLKLAHCNYFYLDNVTFRNSDCHTIREFPYEMRFSNMNFDACGLNGLHAAGSRKGYKHFEIENCHIDNIQELNNIEGLSALMLDNITFTWYPKKIKEKSVRRISISNSQFDDVSFIPFKKSVEDIEFINCQIGSIAGLSEFKKLEEIEIDTGTTVEDMKEQGNPSNKELTCCFFVKEEKSINLKNVQTLKNYINHFHFTNFKGKTIEGLREFEKVNKLSLDDSTFYVDAFLPIAKQIKSVNVSDSVIKKQNYFSDFPNLTCFELSYHGESNIKSRNFSKLLPLKNQLKELFFYESVEVAATYPIKQFKALESLKIGYEVSVKTTESIMKLKKLKKLSVSTEKTKTIFDVGNLKKLEFLIFNSRARFTGFEHLKRLKSLEIINDRIFDVKTLPKMKSLKRLRFSAYNCKVKGLSRFPNLEFLKLQGVKELQLKDLKKLKVLDLQNSEIKDFSSFGNLPSLEKLDVSVLQNKINLKGISKFPNLKWLTFSESMELDDISGLEPLKKLERLDLLHTRVTDVRMLNSLPNLKDVNIAVWDADVDLESQLDRPEIAIYCGLPTRNLCIWERDEFGI</sequence>
<gene>
    <name evidence="3" type="ORF">DRF65_18470</name>
</gene>
<keyword evidence="4" id="KW-1185">Reference proteome</keyword>
<organism evidence="3 4">
    <name type="scientific">Chryseobacterium pennae</name>
    <dbReference type="NCBI Taxonomy" id="2258962"/>
    <lineage>
        <taxon>Bacteria</taxon>
        <taxon>Pseudomonadati</taxon>
        <taxon>Bacteroidota</taxon>
        <taxon>Flavobacteriia</taxon>
        <taxon>Flavobacteriales</taxon>
        <taxon>Weeksellaceae</taxon>
        <taxon>Chryseobacterium group</taxon>
        <taxon>Chryseobacterium</taxon>
    </lineage>
</organism>
<evidence type="ECO:0000313" key="3">
    <source>
        <dbReference type="EMBL" id="REC61017.1"/>
    </source>
</evidence>
<evidence type="ECO:0000256" key="2">
    <source>
        <dbReference type="ARBA" id="ARBA00022737"/>
    </source>
</evidence>
<protein>
    <recommendedName>
        <fullName evidence="5">Leucine-rich repeat domain-containing protein</fullName>
    </recommendedName>
</protein>
<keyword evidence="1" id="KW-0433">Leucine-rich repeat</keyword>
<dbReference type="EMBL" id="QNVT01000019">
    <property type="protein sequence ID" value="REC61017.1"/>
    <property type="molecule type" value="Genomic_DNA"/>
</dbReference>
<dbReference type="PROSITE" id="PS51450">
    <property type="entry name" value="LRR"/>
    <property type="match status" value="1"/>
</dbReference>
<dbReference type="AlphaFoldDB" id="A0A3D9C564"/>
<evidence type="ECO:0000313" key="4">
    <source>
        <dbReference type="Proteomes" id="UP000256686"/>
    </source>
</evidence>
<comment type="caution">
    <text evidence="3">The sequence shown here is derived from an EMBL/GenBank/DDBJ whole genome shotgun (WGS) entry which is preliminary data.</text>
</comment>
<proteinExistence type="predicted"/>
<evidence type="ECO:0008006" key="5">
    <source>
        <dbReference type="Google" id="ProtNLM"/>
    </source>
</evidence>
<dbReference type="InterPro" id="IPR032675">
    <property type="entry name" value="LRR_dom_sf"/>
</dbReference>
<dbReference type="RefSeq" id="WP_115972219.1">
    <property type="nucleotide sequence ID" value="NZ_QNVT01000019.1"/>
</dbReference>
<dbReference type="PANTHER" id="PTHR46652:SF3">
    <property type="entry name" value="LEUCINE-RICH REPEAT-CONTAINING PROTEIN 9"/>
    <property type="match status" value="1"/>
</dbReference>
<dbReference type="Gene3D" id="3.80.10.10">
    <property type="entry name" value="Ribonuclease Inhibitor"/>
    <property type="match status" value="3"/>
</dbReference>
<accession>A0A3D9C564</accession>
<dbReference type="Pfam" id="PF23952">
    <property type="entry name" value="LRR_EndoS"/>
    <property type="match status" value="1"/>
</dbReference>
<evidence type="ECO:0000256" key="1">
    <source>
        <dbReference type="ARBA" id="ARBA00022614"/>
    </source>
</evidence>
<dbReference type="Proteomes" id="UP000256686">
    <property type="component" value="Unassembled WGS sequence"/>
</dbReference>
<keyword evidence="2" id="KW-0677">Repeat</keyword>
<reference evidence="4" key="1">
    <citation type="submission" date="2018-06" db="EMBL/GenBank/DDBJ databases">
        <authorList>
            <person name="Lum Nde A."/>
            <person name="Hugo C."/>
        </authorList>
    </citation>
    <scope>NUCLEOTIDE SEQUENCE [LARGE SCALE GENOMIC DNA]</scope>
    <source>
        <strain evidence="4">1_F178</strain>
    </source>
</reference>
<dbReference type="SUPFAM" id="SSF52058">
    <property type="entry name" value="L domain-like"/>
    <property type="match status" value="2"/>
</dbReference>